<feature type="transmembrane region" description="Helical" evidence="2">
    <location>
        <begin position="550"/>
        <end position="571"/>
    </location>
</feature>
<name>A0A4Q7NU12_9ACTN</name>
<feature type="transmembrane region" description="Helical" evidence="2">
    <location>
        <begin position="300"/>
        <end position="321"/>
    </location>
</feature>
<evidence type="ECO:0000313" key="4">
    <source>
        <dbReference type="Proteomes" id="UP000293638"/>
    </source>
</evidence>
<gene>
    <name evidence="3" type="ORF">EV189_1681</name>
</gene>
<evidence type="ECO:0000256" key="2">
    <source>
        <dbReference type="SAM" id="Phobius"/>
    </source>
</evidence>
<feature type="transmembrane region" description="Helical" evidence="2">
    <location>
        <begin position="246"/>
        <end position="263"/>
    </location>
</feature>
<dbReference type="OrthoDB" id="4320047at2"/>
<keyword evidence="2" id="KW-0812">Transmembrane</keyword>
<keyword evidence="2" id="KW-1133">Transmembrane helix</keyword>
<reference evidence="3 4" key="1">
    <citation type="submission" date="2019-02" db="EMBL/GenBank/DDBJ databases">
        <title>Genomic Encyclopedia of Type Strains, Phase IV (KMG-IV): sequencing the most valuable type-strain genomes for metagenomic binning, comparative biology and taxonomic classification.</title>
        <authorList>
            <person name="Goeker M."/>
        </authorList>
    </citation>
    <scope>NUCLEOTIDE SEQUENCE [LARGE SCALE GENOMIC DNA]</scope>
    <source>
        <strain evidence="3 4">DSM 45622</strain>
    </source>
</reference>
<organism evidence="3 4">
    <name type="scientific">Motilibacter rhizosphaerae</name>
    <dbReference type="NCBI Taxonomy" id="598652"/>
    <lineage>
        <taxon>Bacteria</taxon>
        <taxon>Bacillati</taxon>
        <taxon>Actinomycetota</taxon>
        <taxon>Actinomycetes</taxon>
        <taxon>Motilibacterales</taxon>
        <taxon>Motilibacteraceae</taxon>
        <taxon>Motilibacter</taxon>
    </lineage>
</organism>
<dbReference type="AlphaFoldDB" id="A0A4Q7NU12"/>
<keyword evidence="4" id="KW-1185">Reference proteome</keyword>
<feature type="transmembrane region" description="Helical" evidence="2">
    <location>
        <begin position="87"/>
        <end position="109"/>
    </location>
</feature>
<evidence type="ECO:0000256" key="1">
    <source>
        <dbReference type="SAM" id="MobiDB-lite"/>
    </source>
</evidence>
<feature type="transmembrane region" description="Helical" evidence="2">
    <location>
        <begin position="121"/>
        <end position="141"/>
    </location>
</feature>
<feature type="transmembrane region" description="Helical" evidence="2">
    <location>
        <begin position="381"/>
        <end position="404"/>
    </location>
</feature>
<accession>A0A4Q7NU12</accession>
<feature type="compositionally biased region" description="Pro residues" evidence="1">
    <location>
        <begin position="774"/>
        <end position="792"/>
    </location>
</feature>
<comment type="caution">
    <text evidence="3">The sequence shown here is derived from an EMBL/GenBank/DDBJ whole genome shotgun (WGS) entry which is preliminary data.</text>
</comment>
<proteinExistence type="predicted"/>
<protein>
    <recommendedName>
        <fullName evidence="5">Integral membrane protein</fullName>
    </recommendedName>
</protein>
<dbReference type="InterPro" id="IPR029058">
    <property type="entry name" value="AB_hydrolase_fold"/>
</dbReference>
<feature type="transmembrane region" description="Helical" evidence="2">
    <location>
        <begin position="178"/>
        <end position="196"/>
    </location>
</feature>
<evidence type="ECO:0008006" key="5">
    <source>
        <dbReference type="Google" id="ProtNLM"/>
    </source>
</evidence>
<dbReference type="RefSeq" id="WP_130492442.1">
    <property type="nucleotide sequence ID" value="NZ_SGXD01000002.1"/>
</dbReference>
<feature type="transmembrane region" description="Helical" evidence="2">
    <location>
        <begin position="341"/>
        <end position="361"/>
    </location>
</feature>
<feature type="transmembrane region" description="Helical" evidence="2">
    <location>
        <begin position="437"/>
        <end position="459"/>
    </location>
</feature>
<feature type="transmembrane region" description="Helical" evidence="2">
    <location>
        <begin position="517"/>
        <end position="538"/>
    </location>
</feature>
<feature type="region of interest" description="Disordered" evidence="1">
    <location>
        <begin position="765"/>
        <end position="792"/>
    </location>
</feature>
<dbReference type="Proteomes" id="UP000293638">
    <property type="component" value="Unassembled WGS sequence"/>
</dbReference>
<dbReference type="EMBL" id="SGXD01000002">
    <property type="protein sequence ID" value="RZS89902.1"/>
    <property type="molecule type" value="Genomic_DNA"/>
</dbReference>
<sequence>MPVPVFADPAAERPSGLVPPAVDLSGVTEIRVHGVGGSTPAALLGDLAPQQVAGDSTAGFYRTADSHGRHVEGYSWGGITSRSSTRVLWLLLLPFVLANLAGWTCSPGVRRRPWAGFLFRWFARVAALAMTLNLVVLVALLSEDLVGYQCSSQQSCSRRHWELAPLRWSSVVGHPERALALATVVPLALLGVLAVLSVRNRARYDGVVSRRQHSAEPHPSAASLPKGLQDQHFWHGAPAVRRLSHLHLGAGTATVALLLTATAARPGGVLLRVLAGGVVVAAVGLLALDPALPDRRADRPAAAVLLAGCAAAAWALVAAWVAPAYDHLPGPLPGLRRILGATYAGVLAPMLLLGLLVLAVVVLDRAEGRPEHRLFRWAPPLVALATGLALLNAVLLGIAIRFAALLGEVRWTNDPVRDGGSGTVVALSPFVRFALPWLTVVPLAAVLLFAAVEVASWAWHSRPSAVRALAVELGADAGQRPGHCVPEEWWVPATTEGPRFVRQHALARRRARAVHDLSYLLSVLAVLDIGIPVVVLATSGTPHSAWSGRVVDLGTLIAGSIPLVLLGLLRAGYRNLETRRRIGILWDVGTFWPRAFHPLGPPSYAERAVPELQERMGWIADSGGRVVLAAHSQGTVLAAAALLQDSGRPARDRVSLATFGSPLVRLYAWAFPAYVSPAVLATLDQGLSGWRNFCYASDMIGGPVHVPSVDVALPDPQSCWHRYGQPPPPPLGHSGYWQDARVWREIDGLAAGLVGPATVPPARIDLTTAQRVSSPPPPASLSSPPPASLSSP</sequence>
<keyword evidence="2" id="KW-0472">Membrane</keyword>
<feature type="transmembrane region" description="Helical" evidence="2">
    <location>
        <begin position="269"/>
        <end position="288"/>
    </location>
</feature>
<dbReference type="SUPFAM" id="SSF53474">
    <property type="entry name" value="alpha/beta-Hydrolases"/>
    <property type="match status" value="1"/>
</dbReference>
<evidence type="ECO:0000313" key="3">
    <source>
        <dbReference type="EMBL" id="RZS89902.1"/>
    </source>
</evidence>